<evidence type="ECO:0000256" key="4">
    <source>
        <dbReference type="ARBA" id="ARBA00023180"/>
    </source>
</evidence>
<dbReference type="PANTHER" id="PTHR23221">
    <property type="entry name" value="GLYCOSYLPHOSPHATIDYLINOSITOL PHOSPHOLIPASE D"/>
    <property type="match status" value="1"/>
</dbReference>
<dbReference type="GO" id="GO:0005509">
    <property type="term" value="F:calcium ion binding"/>
    <property type="evidence" value="ECO:0007669"/>
    <property type="project" value="InterPro"/>
</dbReference>
<dbReference type="GO" id="GO:0008305">
    <property type="term" value="C:integrin complex"/>
    <property type="evidence" value="ECO:0007669"/>
    <property type="project" value="InterPro"/>
</dbReference>
<keyword evidence="6" id="KW-1185">Reference proteome</keyword>
<accession>A0A3E1RAB7</accession>
<dbReference type="OrthoDB" id="8863471at2"/>
<dbReference type="InterPro" id="IPR013519">
    <property type="entry name" value="Int_alpha_beta-p"/>
</dbReference>
<evidence type="ECO:0000256" key="1">
    <source>
        <dbReference type="ARBA" id="ARBA00022729"/>
    </source>
</evidence>
<keyword evidence="1" id="KW-0732">Signal</keyword>
<organism evidence="5 6">
    <name type="scientific">Rhodoferax lacus</name>
    <dbReference type="NCBI Taxonomy" id="2184758"/>
    <lineage>
        <taxon>Bacteria</taxon>
        <taxon>Pseudomonadati</taxon>
        <taxon>Pseudomonadota</taxon>
        <taxon>Betaproteobacteria</taxon>
        <taxon>Burkholderiales</taxon>
        <taxon>Comamonadaceae</taxon>
        <taxon>Rhodoferax</taxon>
    </lineage>
</organism>
<dbReference type="InterPro" id="IPR011049">
    <property type="entry name" value="Serralysin-like_metalloprot_C"/>
</dbReference>
<dbReference type="SUPFAM" id="SSF69318">
    <property type="entry name" value="Integrin alpha N-terminal domain"/>
    <property type="match status" value="8"/>
</dbReference>
<dbReference type="PRINTS" id="PR01185">
    <property type="entry name" value="INTEGRINA"/>
</dbReference>
<keyword evidence="2" id="KW-0677">Repeat</keyword>
<dbReference type="Proteomes" id="UP000260665">
    <property type="component" value="Unassembled WGS sequence"/>
</dbReference>
<dbReference type="Gene3D" id="2.130.10.130">
    <property type="entry name" value="Integrin alpha, N-terminal"/>
    <property type="match status" value="13"/>
</dbReference>
<dbReference type="RefSeq" id="WP_117178035.1">
    <property type="nucleotide sequence ID" value="NZ_QFZK01000008.1"/>
</dbReference>
<keyword evidence="4" id="KW-0325">Glycoprotein</keyword>
<dbReference type="InterPro" id="IPR028994">
    <property type="entry name" value="Integrin_alpha_N"/>
</dbReference>
<dbReference type="Pfam" id="PF00353">
    <property type="entry name" value="HemolysinCabind"/>
    <property type="match status" value="4"/>
</dbReference>
<evidence type="ECO:0000256" key="2">
    <source>
        <dbReference type="ARBA" id="ARBA00022737"/>
    </source>
</evidence>
<dbReference type="GO" id="GO:0007155">
    <property type="term" value="P:cell adhesion"/>
    <property type="evidence" value="ECO:0007669"/>
    <property type="project" value="InterPro"/>
</dbReference>
<dbReference type="InterPro" id="IPR013517">
    <property type="entry name" value="FG-GAP"/>
</dbReference>
<dbReference type="SUPFAM" id="SSF51120">
    <property type="entry name" value="beta-Roll"/>
    <property type="match status" value="1"/>
</dbReference>
<dbReference type="PANTHER" id="PTHR23221:SF7">
    <property type="entry name" value="PHOSPHATIDYLINOSITOL-GLYCAN-SPECIFIC PHOSPHOLIPASE D"/>
    <property type="match status" value="1"/>
</dbReference>
<dbReference type="GO" id="GO:0016787">
    <property type="term" value="F:hydrolase activity"/>
    <property type="evidence" value="ECO:0007669"/>
    <property type="project" value="UniProtKB-KW"/>
</dbReference>
<evidence type="ECO:0000256" key="3">
    <source>
        <dbReference type="ARBA" id="ARBA00022801"/>
    </source>
</evidence>
<dbReference type="InterPro" id="IPR001343">
    <property type="entry name" value="Hemolysn_Ca-bd"/>
</dbReference>
<dbReference type="Gene3D" id="2.150.10.10">
    <property type="entry name" value="Serralysin-like metalloprotease, C-terminal"/>
    <property type="match status" value="2"/>
</dbReference>
<sequence length="3275" mass="319295">MVLGAGFVDTGLTAIMNGHTYEVYNQGTAVQLLIDQTVDRQGATTVAAALATIRDAAQVNNAKTTITTPDVFAAAGVSGVGVGLLPSIDSALDSDAVTGALADTTAKVQGIVDAYTAILASADTRTGNTTPPLTAAQYTTVGVTGVSGGTSTPATGTALFLLDNVVDGKAPVDVDTVPELQALANAANHLIAAAGGTPADIAALTLDDLKALGVTGVTADNLQAVIAAIGRTTPDDAIDTLLEIQNVATAAENAANALAIIRDAATANNASTKPLGTGVYSAAGVTGVDATLLPSINSALDSDLVTGAQADTTAEVQGIVNAYKDILKLADTGAGSPVPAVSAAQYAAIGVTGLSGNYLDPGTALTLLDTAVFGIGSPNVDTEKEVQFLANAAIHVMDAAGGSAAQALEVTKADLDAMRITGVTADNLGTIQAFIRNTTPDSAVDTLTELQAVVNAALVKPVNPPINVTSIANGTGGFVINGEAAGDGSGYRVANAGDVNGDGLSDMIVSSSVDATAVGKSYVVFGKTDNSPINLSAVAVGSGGFLIPALSAGDGSGWAISGAGDLNGDGLSDLLVSTPFTNANAEAGRSYVVYGKATTNAVDLNAVANGVGGFVINGISTLDRSGFKLSSGGDVNGDGFTDVVVAAPNANNGGSSINGTGSTYVVFGKASNTAVNLSAIAAGTGGFAINGGAGDFTSGYAANSAGDVNGDGLDDLVIGSPNDNNSTGASYVVFGKSSTSAINLSAVAAGTGGFVIAGTGTFADSGYSVSSAGDVNGDGLADVLVASPSFSSGLNTSAYVVFGKASGSAVNLATLTAGAGGTGGFVINGVSASDGVGFSVSSAGDMNGDGLSDIIVSALYANGRTGSSYVVYGKADASAVNLSSVVAGTGGFAIQGTVAEGQLGHSVSSAGDVNGDGLSDLIVGAPLGTSTGASYVIFGGTQYATTVDLLGDANANALVGTSAADTFAAGAGNDTLLGNGGADVMYGGAGNDTFVLNASNIAALQSNLGSGGNTGQLARVDGGTGIDTIQLSGGASLDLTKVSNAGGATPDDLSRINSVEVIDLKSDSAANTLTLQLKDIVDMSGMNVFNSGNTSLVSGAALASTVSRHQLAVFGNTSDTLSIDASGWTNTGTVVSYNGHTLAVYNNSNSASQLLVEQGVNSSLTNVVPQPINPPINVTSIANGVGGFVINGTSTGDHSGFSVSNVGDVNGDGLDDLLVGAYNETTVLGQDYLVFGKTDTNAVNLSAVAAGTGGFAIPAATAGDGTGWVVAAAGDVNGDGRADLLVSAYNANNGTGKAYVVYGKSDTSAVNLNTVAQGIGGFVLNGVNSPDYTGESIKSAGDVNGDGLADLLVTAPKAKDAAGISYVVFGKSGNSAVELSSVAAGNGGFAINGISNSDFSGWVGSNAGDVNGDGLTDLLIAAYSQQTETGASYVVFGKTNTASVDLASVAAGAGGFVIKGISQGDQSGFGVSNAGDINGDGLGDLLVGAPGANGKTGATYVVYGKAGTAAIDLAAVAAGNGGFVVNGENPDDKSGGWVSNAGDMNGDGLADMVIGAPYANGKAGKTYVVYGKTGNAAVSLGAVAAGTGGFVVNGMPNGKTGLMTGTAGDVNGDGLSDLIVGAPGSDANAAGTSYIIFGGTQYATTVDLLGDANANTLNGTSAAETFAAGAGNDTLVGGGGADVMYGGAGNDTFVLNASNIAALQSPMGSGGNTVQLARVDGGTGIDTIQLSGGASLDLTQVSNVGGATPDNLSRINSVEIVDLKSDGAANILSLQLKDIVDMSGMNVFNSGNTSLVSGSAMGATVAKHQLAVFGNASDALVIDAAGWTNTGTVVSYNGHSLVVYNNSSSAAQLLVEQGVVSALPTTVTPPQPINPPVNVTNIANGTGGFVINGAAAGDRSGYSVSNAGDVNGDGLGDLLVSAYKEGTLNGTDYLVFGKADTNAVNLSAVLAGTGGFAIPALAAGDATGFIVSGAGDVNGDGRADLLVSSSNANNGAGKAYVVYGKADTNTVNLNSVAQGVGGFVMNGAMANESSGFSINNAGDVNGDGLADLIVGASTGQNLSNIPGKAYVVFGKTDSSPIDLSAVAAGAGGFVIKESVFGNYGGWAVSGAGDVNGDGLADVIVTSQVAAGSAGASYVVFGKSNTTAIDMSSVANGVGGFVITGASAGDISGFSVSIAGDVNGDGLADILMGGPGVNGNAGASYLVYGKAGTGAINLSSVANGVGGFVIKGEMPNDNSGNWVRSAGDMNGDGLADMVIGAPHADGGAGRTYVVYGKTDNAAINLSAVAAGTGGFAVIGAANDRSGLDASSASDVNGDGLSDLIVGASSNDPNSAGSSYVIFGGTQYATTVDRLGDANANTLTGTSAAETFVGGAGNDTITGNGGADVMYGGAGNDTFVIGASNVIALQSPMGSGGNAGQLARIDGGTGIDTIQLSNGVSLDLTQVSNAGGALPDGYSRINSVEAIDLKTDTATNVLNLQTKDIVDMSGMNVFNSGNTSLVSGTALGATVARHQLAVFGSSADALSIDTAGWTNTGTVVNYNGHNLTVFNSGSSAAQLLVEQGVGTSLPGTVTPVPITPTAAVNLSSIVNGAGGFAINPLIAPVRSNAGIQSVGDVNGDGLDDLIVSATFASNVSLTRTYLVFGTASNAPINLEAVSTGTGGFGIQDEISGTDGRAAFSAGDMNGDGLADILISSPSYAEGAGRTYVVYGKANTATVNLSDVISGKGGFAITNNVRNYQAYVTTALGDVNGDGLSDLLVSTPGLSGHFGGAFVMFGKAANTTVDISTVASGNGGFAIQESSGFIGGVSGAAAGDVNGDGIADIVISRGQGPDHVSLTYVVYGKSGDQAVNLSDVANGVGGFSISGTAINDGSANACSGVGDVNGDGYADLVVGAAFITTAAGANAGASYVVFGGPNNTSRNLGTLAANGQGFKIAGSITQGYSGTTVSAAGDINGDGLADLLIGADGVNGSAGNSYVVYGKADSTEVNLAAVEAGTGGFVIKGISTGDHSSSSIASAGDVNGDGFDDLIVGAYGANGQKGGSYVIFGGSKYATTVDFLGDANANTLTGTGASETFAAGAGNDTLIGNGGADVMYGGAGNDTFVLNASNITALQSNLGAGGNIGQLARVDGGTGLDTIQLSGGASLDLTRVSNVGAGTSEGFSRISSIEKIDMATDAAANTLTLALKDVLDMSGMNLVNASSKGSLGWTSGTYSFGTTESRHQLIIDGTSADRVVTSGGFVDTGTTAVMNGHTYEVYNQGNFAQLLIDQSINRQSVL</sequence>
<evidence type="ECO:0000313" key="5">
    <source>
        <dbReference type="EMBL" id="RFO96304.1"/>
    </source>
</evidence>
<comment type="caution">
    <text evidence="5">The sequence shown here is derived from an EMBL/GenBank/DDBJ whole genome shotgun (WGS) entry which is preliminary data.</text>
</comment>
<dbReference type="EMBL" id="QFZK01000008">
    <property type="protein sequence ID" value="RFO96304.1"/>
    <property type="molecule type" value="Genomic_DNA"/>
</dbReference>
<gene>
    <name evidence="5" type="ORF">DIC66_13405</name>
</gene>
<evidence type="ECO:0000313" key="6">
    <source>
        <dbReference type="Proteomes" id="UP000260665"/>
    </source>
</evidence>
<dbReference type="Pfam" id="PF01839">
    <property type="entry name" value="FG-GAP"/>
    <property type="match status" value="24"/>
</dbReference>
<name>A0A3E1RAB7_9BURK</name>
<reference evidence="5 6" key="1">
    <citation type="submission" date="2018-05" db="EMBL/GenBank/DDBJ databases">
        <title>Rhodoferax soyangensis sp.nov., isolated from an oligotrophic freshwater lake.</title>
        <authorList>
            <person name="Park M."/>
        </authorList>
    </citation>
    <scope>NUCLEOTIDE SEQUENCE [LARGE SCALE GENOMIC DNA]</scope>
    <source>
        <strain evidence="5 6">IMCC26218</strain>
    </source>
</reference>
<proteinExistence type="predicted"/>
<dbReference type="PROSITE" id="PS51470">
    <property type="entry name" value="FG_GAP"/>
    <property type="match status" value="10"/>
</dbReference>
<dbReference type="InterPro" id="IPR000413">
    <property type="entry name" value="Integrin_alpha"/>
</dbReference>
<dbReference type="SMART" id="SM00191">
    <property type="entry name" value="Int_alpha"/>
    <property type="match status" value="27"/>
</dbReference>
<protein>
    <submittedName>
        <fullName evidence="5">Uncharacterized protein</fullName>
    </submittedName>
</protein>
<keyword evidence="3" id="KW-0378">Hydrolase</keyword>